<dbReference type="Proteomes" id="UP001208570">
    <property type="component" value="Unassembled WGS sequence"/>
</dbReference>
<gene>
    <name evidence="3" type="ORF">LSH36_2g14098</name>
</gene>
<dbReference type="SUPFAM" id="SSF54001">
    <property type="entry name" value="Cysteine proteinases"/>
    <property type="match status" value="1"/>
</dbReference>
<dbReference type="Pfam" id="PF08246">
    <property type="entry name" value="Inhibitor_I29"/>
    <property type="match status" value="1"/>
</dbReference>
<dbReference type="SMART" id="SM00848">
    <property type="entry name" value="Inhibitor_I29"/>
    <property type="match status" value="1"/>
</dbReference>
<dbReference type="InterPro" id="IPR038765">
    <property type="entry name" value="Papain-like_cys_pep_sf"/>
</dbReference>
<dbReference type="AlphaFoldDB" id="A0AAD9KFC0"/>
<dbReference type="EMBL" id="JAODUP010000002">
    <property type="protein sequence ID" value="KAK2170568.1"/>
    <property type="molecule type" value="Genomic_DNA"/>
</dbReference>
<protein>
    <recommendedName>
        <fullName evidence="2">Cathepsin propeptide inhibitor domain-containing protein</fullName>
    </recommendedName>
</protein>
<feature type="chain" id="PRO_5042173507" description="Cathepsin propeptide inhibitor domain-containing protein" evidence="1">
    <location>
        <begin position="26"/>
        <end position="154"/>
    </location>
</feature>
<feature type="domain" description="Cathepsin propeptide inhibitor" evidence="2">
    <location>
        <begin position="32"/>
        <end position="92"/>
    </location>
</feature>
<reference evidence="3" key="1">
    <citation type="journal article" date="2023" name="Mol. Biol. Evol.">
        <title>Third-Generation Sequencing Reveals the Adaptive Role of the Epigenome in Three Deep-Sea Polychaetes.</title>
        <authorList>
            <person name="Perez M."/>
            <person name="Aroh O."/>
            <person name="Sun Y."/>
            <person name="Lan Y."/>
            <person name="Juniper S.K."/>
            <person name="Young C.R."/>
            <person name="Angers B."/>
            <person name="Qian P.Y."/>
        </authorList>
    </citation>
    <scope>NUCLEOTIDE SEQUENCE</scope>
    <source>
        <strain evidence="3">P08H-3</strain>
    </source>
</reference>
<evidence type="ECO:0000256" key="1">
    <source>
        <dbReference type="SAM" id="SignalP"/>
    </source>
</evidence>
<dbReference type="InterPro" id="IPR013201">
    <property type="entry name" value="Prot_inhib_I29"/>
</dbReference>
<evidence type="ECO:0000313" key="4">
    <source>
        <dbReference type="Proteomes" id="UP001208570"/>
    </source>
</evidence>
<dbReference type="Gene3D" id="1.10.287.2250">
    <property type="match status" value="1"/>
</dbReference>
<organism evidence="3 4">
    <name type="scientific">Paralvinella palmiformis</name>
    <dbReference type="NCBI Taxonomy" id="53620"/>
    <lineage>
        <taxon>Eukaryota</taxon>
        <taxon>Metazoa</taxon>
        <taxon>Spiralia</taxon>
        <taxon>Lophotrochozoa</taxon>
        <taxon>Annelida</taxon>
        <taxon>Polychaeta</taxon>
        <taxon>Sedentaria</taxon>
        <taxon>Canalipalpata</taxon>
        <taxon>Terebellida</taxon>
        <taxon>Terebelliformia</taxon>
        <taxon>Alvinellidae</taxon>
        <taxon>Paralvinella</taxon>
    </lineage>
</organism>
<feature type="signal peptide" evidence="1">
    <location>
        <begin position="1"/>
        <end position="25"/>
    </location>
</feature>
<accession>A0AAD9KFC0</accession>
<evidence type="ECO:0000313" key="3">
    <source>
        <dbReference type="EMBL" id="KAK2170568.1"/>
    </source>
</evidence>
<keyword evidence="4" id="KW-1185">Reference proteome</keyword>
<name>A0AAD9KFC0_9ANNE</name>
<sequence>MCCPIYFRCLTLLFFTVNYLRLCCCFEYEYEFHNFLIRFKKTYKNDTAEYRKRLEVFELNYKISQYQNHNRTDNASAWFGVTKFSDMTFSEFKAVYLSDYVPVGLPHGGDGSGLPVLKQSGVPEHFVDLPKRVDWSGIITDIDCCLLLNTLNKC</sequence>
<evidence type="ECO:0000259" key="2">
    <source>
        <dbReference type="SMART" id="SM00848"/>
    </source>
</evidence>
<keyword evidence="1" id="KW-0732">Signal</keyword>
<proteinExistence type="predicted"/>
<comment type="caution">
    <text evidence="3">The sequence shown here is derived from an EMBL/GenBank/DDBJ whole genome shotgun (WGS) entry which is preliminary data.</text>
</comment>